<reference evidence="1 2" key="1">
    <citation type="submission" date="2020-09" db="EMBL/GenBank/DDBJ databases">
        <title>De no assembly of potato wild relative species, Solanum commersonii.</title>
        <authorList>
            <person name="Cho K."/>
        </authorList>
    </citation>
    <scope>NUCLEOTIDE SEQUENCE [LARGE SCALE GENOMIC DNA]</scope>
    <source>
        <strain evidence="1">LZ3.2</strain>
        <tissue evidence="1">Leaf</tissue>
    </source>
</reference>
<proteinExistence type="predicted"/>
<evidence type="ECO:0000313" key="2">
    <source>
        <dbReference type="Proteomes" id="UP000824120"/>
    </source>
</evidence>
<dbReference type="AlphaFoldDB" id="A0A9J5XWE6"/>
<gene>
    <name evidence="1" type="ORF">H5410_042580</name>
</gene>
<dbReference type="Proteomes" id="UP000824120">
    <property type="component" value="Chromosome 8"/>
</dbReference>
<protein>
    <submittedName>
        <fullName evidence="1">Uncharacterized protein</fullName>
    </submittedName>
</protein>
<name>A0A9J5XWE6_SOLCO</name>
<dbReference type="EMBL" id="JACXVP010000008">
    <property type="protein sequence ID" value="KAG5592066.1"/>
    <property type="molecule type" value="Genomic_DNA"/>
</dbReference>
<accession>A0A9J5XWE6</accession>
<sequence length="112" mass="13040">MTWVKDMAKFTGSHHIVLYSVPVFKCQNQTIMVGKHFPFEEHFEDTNMHMFNSLIFSSLTSALPEKSVFFDLQFFSFISLTLREKIVLERRIVGMEKSLASVLRSVLEKSVF</sequence>
<comment type="caution">
    <text evidence="1">The sequence shown here is derived from an EMBL/GenBank/DDBJ whole genome shotgun (WGS) entry which is preliminary data.</text>
</comment>
<organism evidence="1 2">
    <name type="scientific">Solanum commersonii</name>
    <name type="common">Commerson's wild potato</name>
    <name type="synonym">Commerson's nightshade</name>
    <dbReference type="NCBI Taxonomy" id="4109"/>
    <lineage>
        <taxon>Eukaryota</taxon>
        <taxon>Viridiplantae</taxon>
        <taxon>Streptophyta</taxon>
        <taxon>Embryophyta</taxon>
        <taxon>Tracheophyta</taxon>
        <taxon>Spermatophyta</taxon>
        <taxon>Magnoliopsida</taxon>
        <taxon>eudicotyledons</taxon>
        <taxon>Gunneridae</taxon>
        <taxon>Pentapetalae</taxon>
        <taxon>asterids</taxon>
        <taxon>lamiids</taxon>
        <taxon>Solanales</taxon>
        <taxon>Solanaceae</taxon>
        <taxon>Solanoideae</taxon>
        <taxon>Solaneae</taxon>
        <taxon>Solanum</taxon>
    </lineage>
</organism>
<evidence type="ECO:0000313" key="1">
    <source>
        <dbReference type="EMBL" id="KAG5592066.1"/>
    </source>
</evidence>
<keyword evidence="2" id="KW-1185">Reference proteome</keyword>